<keyword evidence="2" id="KW-0472">Membrane</keyword>
<dbReference type="Pfam" id="PF19853">
    <property type="entry name" value="DUF6328"/>
    <property type="match status" value="1"/>
</dbReference>
<feature type="region of interest" description="Disordered" evidence="1">
    <location>
        <begin position="1"/>
        <end position="23"/>
    </location>
</feature>
<evidence type="ECO:0000256" key="1">
    <source>
        <dbReference type="SAM" id="MobiDB-lite"/>
    </source>
</evidence>
<accession>A0A1X9LTU3</accession>
<feature type="transmembrane region" description="Helical" evidence="2">
    <location>
        <begin position="136"/>
        <end position="157"/>
    </location>
</feature>
<feature type="transmembrane region" description="Helical" evidence="2">
    <location>
        <begin position="110"/>
        <end position="130"/>
    </location>
</feature>
<dbReference type="InterPro" id="IPR046291">
    <property type="entry name" value="DUF6328"/>
</dbReference>
<reference evidence="3 4" key="1">
    <citation type="submission" date="2017-04" db="EMBL/GenBank/DDBJ databases">
        <authorList>
            <person name="Afonso C.L."/>
            <person name="Miller P.J."/>
            <person name="Scott M.A."/>
            <person name="Spackman E."/>
            <person name="Goraichik I."/>
            <person name="Dimitrov K.M."/>
            <person name="Suarez D.L."/>
            <person name="Swayne D.E."/>
        </authorList>
    </citation>
    <scope>NUCLEOTIDE SEQUENCE [LARGE SCALE GENOMIC DNA]</scope>
    <source>
        <strain evidence="4">XA(T)</strain>
    </source>
</reference>
<feature type="region of interest" description="Disordered" evidence="1">
    <location>
        <begin position="168"/>
        <end position="189"/>
    </location>
</feature>
<dbReference type="Proteomes" id="UP000192775">
    <property type="component" value="Chromosome"/>
</dbReference>
<keyword evidence="2" id="KW-0812">Transmembrane</keyword>
<dbReference type="SUPFAM" id="SSF103473">
    <property type="entry name" value="MFS general substrate transporter"/>
    <property type="match status" value="1"/>
</dbReference>
<feature type="transmembrane region" description="Helical" evidence="2">
    <location>
        <begin position="67"/>
        <end position="90"/>
    </location>
</feature>
<sequence length="189" mass="20816">MAASDTEEQDAVPGDGRDETPNERYDRNWSELLQEFRVLQTGTQILAGFLLTLPFQQRFTELDPFEVGVYLALVVLSVVVTLLALAPLALHRLLFRRRAKRALVDAASRILLVCLGAASLLFAGVAMFVFDFVLGRTAGIVAGVAVFAVIVVIWVIVPAVMRSALRADPDDERDADDERRPDGGQHRAR</sequence>
<name>A0A1X9LTU3_9MICO</name>
<feature type="compositionally biased region" description="Acidic residues" evidence="1">
    <location>
        <begin position="1"/>
        <end position="10"/>
    </location>
</feature>
<dbReference type="RefSeq" id="WP_085020757.1">
    <property type="nucleotide sequence ID" value="NZ_BMHD01000001.1"/>
</dbReference>
<dbReference type="EMBL" id="CP020715">
    <property type="protein sequence ID" value="ARJ06619.1"/>
    <property type="molecule type" value="Genomic_DNA"/>
</dbReference>
<feature type="compositionally biased region" description="Basic and acidic residues" evidence="1">
    <location>
        <begin position="176"/>
        <end position="189"/>
    </location>
</feature>
<evidence type="ECO:0000313" key="3">
    <source>
        <dbReference type="EMBL" id="ARJ06619.1"/>
    </source>
</evidence>
<protein>
    <submittedName>
        <fullName evidence="3">Sodium:proton antiporter</fullName>
    </submittedName>
</protein>
<dbReference type="InterPro" id="IPR036259">
    <property type="entry name" value="MFS_trans_sf"/>
</dbReference>
<proteinExistence type="predicted"/>
<organism evidence="3 4">
    <name type="scientific">Cnuibacter physcomitrellae</name>
    <dbReference type="NCBI Taxonomy" id="1619308"/>
    <lineage>
        <taxon>Bacteria</taxon>
        <taxon>Bacillati</taxon>
        <taxon>Actinomycetota</taxon>
        <taxon>Actinomycetes</taxon>
        <taxon>Micrococcales</taxon>
        <taxon>Microbacteriaceae</taxon>
        <taxon>Cnuibacter</taxon>
    </lineage>
</organism>
<keyword evidence="4" id="KW-1185">Reference proteome</keyword>
<gene>
    <name evidence="3" type="ORF">B5808_16360</name>
</gene>
<dbReference type="KEGG" id="cphy:B5808_16360"/>
<dbReference type="AlphaFoldDB" id="A0A1X9LTU3"/>
<dbReference type="STRING" id="1619308.B5808_16360"/>
<evidence type="ECO:0000256" key="2">
    <source>
        <dbReference type="SAM" id="Phobius"/>
    </source>
</evidence>
<keyword evidence="2" id="KW-1133">Transmembrane helix</keyword>
<evidence type="ECO:0000313" key="4">
    <source>
        <dbReference type="Proteomes" id="UP000192775"/>
    </source>
</evidence>